<evidence type="ECO:0000256" key="3">
    <source>
        <dbReference type="ARBA" id="ARBA00022679"/>
    </source>
</evidence>
<dbReference type="GO" id="GO:0005829">
    <property type="term" value="C:cytosol"/>
    <property type="evidence" value="ECO:0007669"/>
    <property type="project" value="TreeGrafter"/>
</dbReference>
<dbReference type="InterPro" id="IPR024925">
    <property type="entry name" value="Malonyl_CoA-ACP_transAc"/>
</dbReference>
<feature type="domain" description="Malonyl-CoA:ACP transacylase (MAT)" evidence="8">
    <location>
        <begin position="9"/>
        <end position="313"/>
    </location>
</feature>
<evidence type="ECO:0000256" key="1">
    <source>
        <dbReference type="ARBA" id="ARBA00013258"/>
    </source>
</evidence>
<dbReference type="SUPFAM" id="SSF52151">
    <property type="entry name" value="FabD/lysophospholipase-like"/>
    <property type="match status" value="1"/>
</dbReference>
<reference evidence="9" key="1">
    <citation type="journal article" date="2021" name="PeerJ">
        <title>Extensive microbial diversity within the chicken gut microbiome revealed by metagenomics and culture.</title>
        <authorList>
            <person name="Gilroy R."/>
            <person name="Ravi A."/>
            <person name="Getino M."/>
            <person name="Pursley I."/>
            <person name="Horton D.L."/>
            <person name="Alikhan N.F."/>
            <person name="Baker D."/>
            <person name="Gharbi K."/>
            <person name="Hall N."/>
            <person name="Watson M."/>
            <person name="Adriaenssens E.M."/>
            <person name="Foster-Nyarko E."/>
            <person name="Jarju S."/>
            <person name="Secka A."/>
            <person name="Antonio M."/>
            <person name="Oren A."/>
            <person name="Chaudhuri R.R."/>
            <person name="La Ragione R."/>
            <person name="Hildebrand F."/>
            <person name="Pallen M.J."/>
        </authorList>
    </citation>
    <scope>NUCLEOTIDE SEQUENCE</scope>
    <source>
        <strain evidence="9">CHK186-16707</strain>
    </source>
</reference>
<sequence length="317" mass="34416">MTTPPTAILFPGQGSQANGMGRRLAEASPDVMHLWKKAEAASGLPLRAIYWESGDENLMAETRSLQPAITVVNLALWFYVCGRFDPVCAAGHSLGEFSALGAAGVLDVDRLIEIVALRGRLMAEADPDHVGTMYAVLRLGLDEVEAVAKDVCDRTGKLVRVANRNTPGQFAVSGHREAVEELVEEVRNRKGKAIPLAVSGAFHTPLMAEASAEFAKELDRQDWHDARFPVYCNVNGEALIEGEKIHAAVRRQMTSSVFWVDTVGNQWNAGVRRWVEFGPKGVLTRMVRPILTACNAPDGAYTTEHIPNLDAAAAFVG</sequence>
<evidence type="ECO:0000256" key="5">
    <source>
        <dbReference type="ARBA" id="ARBA00048462"/>
    </source>
</evidence>
<evidence type="ECO:0000256" key="7">
    <source>
        <dbReference type="PIRSR" id="PIRSR000446-1"/>
    </source>
</evidence>
<reference evidence="9" key="2">
    <citation type="submission" date="2021-04" db="EMBL/GenBank/DDBJ databases">
        <authorList>
            <person name="Gilroy R."/>
        </authorList>
    </citation>
    <scope>NUCLEOTIDE SEQUENCE</scope>
    <source>
        <strain evidence="9">CHK186-16707</strain>
    </source>
</reference>
<evidence type="ECO:0000313" key="10">
    <source>
        <dbReference type="Proteomes" id="UP000824225"/>
    </source>
</evidence>
<dbReference type="SMART" id="SM00827">
    <property type="entry name" value="PKS_AT"/>
    <property type="match status" value="1"/>
</dbReference>
<comment type="caution">
    <text evidence="9">The sequence shown here is derived from an EMBL/GenBank/DDBJ whole genome shotgun (WGS) entry which is preliminary data.</text>
</comment>
<evidence type="ECO:0000256" key="6">
    <source>
        <dbReference type="PIRNR" id="PIRNR000446"/>
    </source>
</evidence>
<organism evidence="9 10">
    <name type="scientific">Candidatus Mailhella merdigallinarum</name>
    <dbReference type="NCBI Taxonomy" id="2838658"/>
    <lineage>
        <taxon>Bacteria</taxon>
        <taxon>Pseudomonadati</taxon>
        <taxon>Thermodesulfobacteriota</taxon>
        <taxon>Desulfovibrionia</taxon>
        <taxon>Desulfovibrionales</taxon>
        <taxon>Desulfovibrionaceae</taxon>
        <taxon>Mailhella</taxon>
    </lineage>
</organism>
<dbReference type="InterPro" id="IPR016035">
    <property type="entry name" value="Acyl_Trfase/lysoPLipase"/>
</dbReference>
<dbReference type="Gene3D" id="3.30.70.250">
    <property type="entry name" value="Malonyl-CoA ACP transacylase, ACP-binding"/>
    <property type="match status" value="1"/>
</dbReference>
<gene>
    <name evidence="9" type="ORF">H9962_09500</name>
</gene>
<dbReference type="GO" id="GO:0004314">
    <property type="term" value="F:[acyl-carrier-protein] S-malonyltransferase activity"/>
    <property type="evidence" value="ECO:0007669"/>
    <property type="project" value="UniProtKB-EC"/>
</dbReference>
<dbReference type="InterPro" id="IPR016036">
    <property type="entry name" value="Malonyl_transacylase_ACP-bd"/>
</dbReference>
<evidence type="ECO:0000259" key="8">
    <source>
        <dbReference type="SMART" id="SM00827"/>
    </source>
</evidence>
<dbReference type="PANTHER" id="PTHR42681">
    <property type="entry name" value="MALONYL-COA-ACYL CARRIER PROTEIN TRANSACYLASE, MITOCHONDRIAL"/>
    <property type="match status" value="1"/>
</dbReference>
<dbReference type="SUPFAM" id="SSF55048">
    <property type="entry name" value="Probable ACP-binding domain of malonyl-CoA ACP transacylase"/>
    <property type="match status" value="1"/>
</dbReference>
<dbReference type="InterPro" id="IPR001227">
    <property type="entry name" value="Ac_transferase_dom_sf"/>
</dbReference>
<keyword evidence="3 6" id="KW-0808">Transferase</keyword>
<protein>
    <recommendedName>
        <fullName evidence="2 6">Malonyl CoA-acyl carrier protein transacylase</fullName>
        <ecNumber evidence="1 6">2.3.1.39</ecNumber>
    </recommendedName>
</protein>
<dbReference type="GO" id="GO:0006633">
    <property type="term" value="P:fatty acid biosynthetic process"/>
    <property type="evidence" value="ECO:0007669"/>
    <property type="project" value="TreeGrafter"/>
</dbReference>
<dbReference type="PIRSF" id="PIRSF000446">
    <property type="entry name" value="Mct"/>
    <property type="match status" value="1"/>
</dbReference>
<comment type="similarity">
    <text evidence="6">Belongs to the fabD family.</text>
</comment>
<proteinExistence type="inferred from homology"/>
<comment type="catalytic activity">
    <reaction evidence="5 6">
        <text>holo-[ACP] + malonyl-CoA = malonyl-[ACP] + CoA</text>
        <dbReference type="Rhea" id="RHEA:41792"/>
        <dbReference type="Rhea" id="RHEA-COMP:9623"/>
        <dbReference type="Rhea" id="RHEA-COMP:9685"/>
        <dbReference type="ChEBI" id="CHEBI:57287"/>
        <dbReference type="ChEBI" id="CHEBI:57384"/>
        <dbReference type="ChEBI" id="CHEBI:64479"/>
        <dbReference type="ChEBI" id="CHEBI:78449"/>
        <dbReference type="EC" id="2.3.1.39"/>
    </reaction>
</comment>
<feature type="active site" evidence="7">
    <location>
        <position position="203"/>
    </location>
</feature>
<dbReference type="AlphaFoldDB" id="A0A9D2KKZ4"/>
<name>A0A9D2KKZ4_9BACT</name>
<accession>A0A9D2KKZ4</accession>
<dbReference type="Gene3D" id="3.40.366.10">
    <property type="entry name" value="Malonyl-Coenzyme A Acyl Carrier Protein, domain 2"/>
    <property type="match status" value="1"/>
</dbReference>
<dbReference type="PANTHER" id="PTHR42681:SF1">
    <property type="entry name" value="MALONYL-COA-ACYL CARRIER PROTEIN TRANSACYLASE, MITOCHONDRIAL"/>
    <property type="match status" value="1"/>
</dbReference>
<evidence type="ECO:0000256" key="4">
    <source>
        <dbReference type="ARBA" id="ARBA00023315"/>
    </source>
</evidence>
<feature type="active site" evidence="7">
    <location>
        <position position="93"/>
    </location>
</feature>
<dbReference type="InterPro" id="IPR050858">
    <property type="entry name" value="Mal-CoA-ACP_Trans/PKS_FabD"/>
</dbReference>
<keyword evidence="4 6" id="KW-0012">Acyltransferase</keyword>
<dbReference type="Proteomes" id="UP000824225">
    <property type="component" value="Unassembled WGS sequence"/>
</dbReference>
<dbReference type="Pfam" id="PF00698">
    <property type="entry name" value="Acyl_transf_1"/>
    <property type="match status" value="1"/>
</dbReference>
<dbReference type="InterPro" id="IPR014043">
    <property type="entry name" value="Acyl_transferase_dom"/>
</dbReference>
<evidence type="ECO:0000256" key="2">
    <source>
        <dbReference type="ARBA" id="ARBA00018953"/>
    </source>
</evidence>
<dbReference type="EC" id="2.3.1.39" evidence="1 6"/>
<dbReference type="EMBL" id="DXAN01000030">
    <property type="protein sequence ID" value="HJA09404.1"/>
    <property type="molecule type" value="Genomic_DNA"/>
</dbReference>
<evidence type="ECO:0000313" key="9">
    <source>
        <dbReference type="EMBL" id="HJA09404.1"/>
    </source>
</evidence>